<protein>
    <submittedName>
        <fullName evidence="8">Putative peptidoglycan binding domain-containing protein</fullName>
    </submittedName>
</protein>
<keyword evidence="3" id="KW-0378">Hydrolase</keyword>
<evidence type="ECO:0000256" key="2">
    <source>
        <dbReference type="ARBA" id="ARBA00022670"/>
    </source>
</evidence>
<dbReference type="PANTHER" id="PTHR47053:SF1">
    <property type="entry name" value="MUREIN DD-ENDOPEPTIDASE MEPH-RELATED"/>
    <property type="match status" value="1"/>
</dbReference>
<feature type="region of interest" description="Disordered" evidence="5">
    <location>
        <begin position="108"/>
        <end position="151"/>
    </location>
</feature>
<evidence type="ECO:0000256" key="6">
    <source>
        <dbReference type="SAM" id="SignalP"/>
    </source>
</evidence>
<dbReference type="InterPro" id="IPR000064">
    <property type="entry name" value="NLP_P60_dom"/>
</dbReference>
<sequence>MTKLNHPIKTSVVSTALFASLAFTPAFGEDVSAKANVNSSDTDSSIEVSEPSLLTQGDRGEAVESVQSELASQGYYTYNLDGIYGPITKDAVEDFQADNGLKVDGIVGPETKGALSSSGNQTEAKSETETQPETMNLNSTSSGSPSDSDVVSTAENLIGESYTFGGETPSEGFDSSGFINYVFEQNGIDLSREHADMWTSDGQHVDSPSVGDVVFFEATYDKEGASHSGIYIGNDQMIHAGNEGTGVEVADMSIDYWQDRYLGAKSFD</sequence>
<evidence type="ECO:0000256" key="1">
    <source>
        <dbReference type="ARBA" id="ARBA00007074"/>
    </source>
</evidence>
<evidence type="ECO:0000256" key="3">
    <source>
        <dbReference type="ARBA" id="ARBA00022801"/>
    </source>
</evidence>
<organism evidence="8 9">
    <name type="scientific">Lentibacillus persicus</name>
    <dbReference type="NCBI Taxonomy" id="640948"/>
    <lineage>
        <taxon>Bacteria</taxon>
        <taxon>Bacillati</taxon>
        <taxon>Bacillota</taxon>
        <taxon>Bacilli</taxon>
        <taxon>Bacillales</taxon>
        <taxon>Bacillaceae</taxon>
        <taxon>Lentibacillus</taxon>
    </lineage>
</organism>
<feature type="signal peptide" evidence="6">
    <location>
        <begin position="1"/>
        <end position="28"/>
    </location>
</feature>
<feature type="compositionally biased region" description="Polar residues" evidence="5">
    <location>
        <begin position="36"/>
        <end position="55"/>
    </location>
</feature>
<keyword evidence="2" id="KW-0645">Protease</keyword>
<dbReference type="Gene3D" id="3.90.1720.10">
    <property type="entry name" value="endopeptidase domain like (from Nostoc punctiforme)"/>
    <property type="match status" value="1"/>
</dbReference>
<keyword evidence="4" id="KW-0788">Thiol protease</keyword>
<dbReference type="AlphaFoldDB" id="A0A1I1S572"/>
<name>A0A1I1S572_9BACI</name>
<dbReference type="Gene3D" id="1.10.101.10">
    <property type="entry name" value="PGBD-like superfamily/PGBD"/>
    <property type="match status" value="1"/>
</dbReference>
<comment type="similarity">
    <text evidence="1">Belongs to the peptidase C40 family.</text>
</comment>
<dbReference type="InterPro" id="IPR002477">
    <property type="entry name" value="Peptidoglycan-bd-like"/>
</dbReference>
<evidence type="ECO:0000313" key="9">
    <source>
        <dbReference type="Proteomes" id="UP000199474"/>
    </source>
</evidence>
<dbReference type="InterPro" id="IPR036366">
    <property type="entry name" value="PGBDSf"/>
</dbReference>
<dbReference type="InterPro" id="IPR036365">
    <property type="entry name" value="PGBD-like_sf"/>
</dbReference>
<proteinExistence type="inferred from homology"/>
<dbReference type="PANTHER" id="PTHR47053">
    <property type="entry name" value="MUREIN DD-ENDOPEPTIDASE MEPH-RELATED"/>
    <property type="match status" value="1"/>
</dbReference>
<gene>
    <name evidence="8" type="ORF">SAMN05216238_101241</name>
</gene>
<evidence type="ECO:0000313" key="8">
    <source>
        <dbReference type="EMBL" id="SFD41649.1"/>
    </source>
</evidence>
<dbReference type="SUPFAM" id="SSF54001">
    <property type="entry name" value="Cysteine proteinases"/>
    <property type="match status" value="1"/>
</dbReference>
<evidence type="ECO:0000256" key="5">
    <source>
        <dbReference type="SAM" id="MobiDB-lite"/>
    </source>
</evidence>
<evidence type="ECO:0000259" key="7">
    <source>
        <dbReference type="PROSITE" id="PS51935"/>
    </source>
</evidence>
<keyword evidence="9" id="KW-1185">Reference proteome</keyword>
<accession>A0A1I1S572</accession>
<dbReference type="PROSITE" id="PS51935">
    <property type="entry name" value="NLPC_P60"/>
    <property type="match status" value="1"/>
</dbReference>
<feature type="domain" description="NlpC/P60" evidence="7">
    <location>
        <begin position="144"/>
        <end position="268"/>
    </location>
</feature>
<feature type="compositionally biased region" description="Polar residues" evidence="5">
    <location>
        <begin position="114"/>
        <end position="138"/>
    </location>
</feature>
<feature type="region of interest" description="Disordered" evidence="5">
    <location>
        <begin position="36"/>
        <end position="59"/>
    </location>
</feature>
<dbReference type="InterPro" id="IPR038765">
    <property type="entry name" value="Papain-like_cys_pep_sf"/>
</dbReference>
<dbReference type="GO" id="GO:0006508">
    <property type="term" value="P:proteolysis"/>
    <property type="evidence" value="ECO:0007669"/>
    <property type="project" value="UniProtKB-KW"/>
</dbReference>
<dbReference type="SUPFAM" id="SSF47090">
    <property type="entry name" value="PGBD-like"/>
    <property type="match status" value="1"/>
</dbReference>
<keyword evidence="6" id="KW-0732">Signal</keyword>
<evidence type="ECO:0000256" key="4">
    <source>
        <dbReference type="ARBA" id="ARBA00022807"/>
    </source>
</evidence>
<reference evidence="9" key="1">
    <citation type="submission" date="2016-10" db="EMBL/GenBank/DDBJ databases">
        <authorList>
            <person name="Varghese N."/>
            <person name="Submissions S."/>
        </authorList>
    </citation>
    <scope>NUCLEOTIDE SEQUENCE [LARGE SCALE GENOMIC DNA]</scope>
    <source>
        <strain evidence="9">DSM 22530</strain>
    </source>
</reference>
<dbReference type="EMBL" id="FOMR01000001">
    <property type="protein sequence ID" value="SFD41649.1"/>
    <property type="molecule type" value="Genomic_DNA"/>
</dbReference>
<dbReference type="RefSeq" id="WP_090080177.1">
    <property type="nucleotide sequence ID" value="NZ_FOMR01000001.1"/>
</dbReference>
<dbReference type="GO" id="GO:0008234">
    <property type="term" value="F:cysteine-type peptidase activity"/>
    <property type="evidence" value="ECO:0007669"/>
    <property type="project" value="UniProtKB-KW"/>
</dbReference>
<dbReference type="OrthoDB" id="9813368at2"/>
<dbReference type="Proteomes" id="UP000199474">
    <property type="component" value="Unassembled WGS sequence"/>
</dbReference>
<feature type="compositionally biased region" description="Low complexity" evidence="5">
    <location>
        <begin position="139"/>
        <end position="151"/>
    </location>
</feature>
<dbReference type="InterPro" id="IPR051202">
    <property type="entry name" value="Peptidase_C40"/>
</dbReference>
<dbReference type="Pfam" id="PF01471">
    <property type="entry name" value="PG_binding_1"/>
    <property type="match status" value="1"/>
</dbReference>
<dbReference type="Pfam" id="PF00877">
    <property type="entry name" value="NLPC_P60"/>
    <property type="match status" value="1"/>
</dbReference>
<feature type="chain" id="PRO_5011784387" evidence="6">
    <location>
        <begin position="29"/>
        <end position="268"/>
    </location>
</feature>
<dbReference type="STRING" id="640948.SAMN05216238_101241"/>